<organism evidence="1 2">
    <name type="scientific">Clitoria ternatea</name>
    <name type="common">Butterfly pea</name>
    <dbReference type="NCBI Taxonomy" id="43366"/>
    <lineage>
        <taxon>Eukaryota</taxon>
        <taxon>Viridiplantae</taxon>
        <taxon>Streptophyta</taxon>
        <taxon>Embryophyta</taxon>
        <taxon>Tracheophyta</taxon>
        <taxon>Spermatophyta</taxon>
        <taxon>Magnoliopsida</taxon>
        <taxon>eudicotyledons</taxon>
        <taxon>Gunneridae</taxon>
        <taxon>Pentapetalae</taxon>
        <taxon>rosids</taxon>
        <taxon>fabids</taxon>
        <taxon>Fabales</taxon>
        <taxon>Fabaceae</taxon>
        <taxon>Papilionoideae</taxon>
        <taxon>50 kb inversion clade</taxon>
        <taxon>NPAAA clade</taxon>
        <taxon>indigoferoid/millettioid clade</taxon>
        <taxon>Phaseoleae</taxon>
        <taxon>Clitoria</taxon>
    </lineage>
</organism>
<dbReference type="AlphaFoldDB" id="A0AAN9PCN1"/>
<evidence type="ECO:0000313" key="1">
    <source>
        <dbReference type="EMBL" id="KAK7293928.1"/>
    </source>
</evidence>
<dbReference type="EMBL" id="JAYKXN010000004">
    <property type="protein sequence ID" value="KAK7293928.1"/>
    <property type="molecule type" value="Genomic_DNA"/>
</dbReference>
<comment type="caution">
    <text evidence="1">The sequence shown here is derived from an EMBL/GenBank/DDBJ whole genome shotgun (WGS) entry which is preliminary data.</text>
</comment>
<protein>
    <submittedName>
        <fullName evidence="1">Uncharacterized protein</fullName>
    </submittedName>
</protein>
<evidence type="ECO:0000313" key="2">
    <source>
        <dbReference type="Proteomes" id="UP001359559"/>
    </source>
</evidence>
<gene>
    <name evidence="1" type="ORF">RJT34_16808</name>
</gene>
<sequence>MFTGGVSFHSFRSNTIYEQHATVNAIYLYQITFTCESEIIIDIIIDVYKVWETFSLCLFEKAEEVTYQQVLVLVQCSGLGLYLLK</sequence>
<dbReference type="Proteomes" id="UP001359559">
    <property type="component" value="Unassembled WGS sequence"/>
</dbReference>
<reference evidence="1 2" key="1">
    <citation type="submission" date="2024-01" db="EMBL/GenBank/DDBJ databases">
        <title>The genomes of 5 underutilized Papilionoideae crops provide insights into root nodulation and disease resistance.</title>
        <authorList>
            <person name="Yuan L."/>
        </authorList>
    </citation>
    <scope>NUCLEOTIDE SEQUENCE [LARGE SCALE GENOMIC DNA]</scope>
    <source>
        <strain evidence="1">LY-2023</strain>
        <tissue evidence="1">Leaf</tissue>
    </source>
</reference>
<proteinExistence type="predicted"/>
<keyword evidence="2" id="KW-1185">Reference proteome</keyword>
<accession>A0AAN9PCN1</accession>
<name>A0AAN9PCN1_CLITE</name>